<keyword evidence="1" id="KW-0812">Transmembrane</keyword>
<feature type="transmembrane region" description="Helical" evidence="1">
    <location>
        <begin position="329"/>
        <end position="345"/>
    </location>
</feature>
<evidence type="ECO:0008006" key="4">
    <source>
        <dbReference type="Google" id="ProtNLM"/>
    </source>
</evidence>
<feature type="transmembrane region" description="Helical" evidence="1">
    <location>
        <begin position="266"/>
        <end position="285"/>
    </location>
</feature>
<gene>
    <name evidence="2" type="ORF">DFR26_0517</name>
</gene>
<accession>A0A3E0H9F6</accession>
<proteinExistence type="predicted"/>
<feature type="transmembrane region" description="Helical" evidence="1">
    <location>
        <begin position="129"/>
        <end position="146"/>
    </location>
</feature>
<keyword evidence="1" id="KW-0472">Membrane</keyword>
<evidence type="ECO:0000256" key="1">
    <source>
        <dbReference type="SAM" id="Phobius"/>
    </source>
</evidence>
<keyword evidence="1" id="KW-1133">Transmembrane helix</keyword>
<protein>
    <recommendedName>
        <fullName evidence="4">Dolichyl-phosphate-mannose-protein mannosyltransferase</fullName>
    </recommendedName>
</protein>
<sequence length="571" mass="62892">MRLEYVLSHRHAFRVVIVVALILCLPMLGSGLFLDDYVQRIAMYSAPDSNLFDFFSRGSPLTEARMTSGILPWWHWDDAKVQFFRPIGELLIRLDYALWPDNFALMHLHSIAWYGALIGVVAMLYRQLLPLRWVAVLATLLFAVDYGHAAGVAWLCNRNVLVAMILSLLCLHCHRRGTRWMLVIAAGLFAVSLAASEAALAISGYLLAHELLLTQHSPAKRILRLLPYALIGLGWISFWFSQGYGVSGPGFYIDIAHQPLLFMEKLLYRAPAYLISQLALPPVEVFGALELPTLPDALRWLAMGLIAGLLALLVWLLRPLLKQSPMARFFALGMVIAALPIAASSPVSRSLWYVSFGALGLVAMYIAQAYGSSRDSAPLKRTQVFAKCLLVIHLLLSPLLFLLMPQFAQALDAAMDSETVALPAHGEASHVLVLSSPSYIGSVTFPLLKNQALSLGAQPSRQRPTLVRVRGLVDATQPFTLERLAADRLRVHSAHGFAGVASQPYAFAAGHRVSLDDVQISIERVNAHGQPVQIAYDFHAGSLATYRVLRWQDDALVPATLPAIGRSVTIE</sequence>
<reference evidence="2 3" key="1">
    <citation type="submission" date="2018-08" db="EMBL/GenBank/DDBJ databases">
        <title>Genomic Encyclopedia of Type Strains, Phase IV (KMG-IV): sequencing the most valuable type-strain genomes for metagenomic binning, comparative biology and taxonomic classification.</title>
        <authorList>
            <person name="Goeker M."/>
        </authorList>
    </citation>
    <scope>NUCLEOTIDE SEQUENCE [LARGE SCALE GENOMIC DNA]</scope>
    <source>
        <strain evidence="2 3">DSM 26022</strain>
    </source>
</reference>
<dbReference type="AlphaFoldDB" id="A0A3E0H9F6"/>
<evidence type="ECO:0000313" key="3">
    <source>
        <dbReference type="Proteomes" id="UP000256774"/>
    </source>
</evidence>
<feature type="transmembrane region" description="Helical" evidence="1">
    <location>
        <begin position="297"/>
        <end position="317"/>
    </location>
</feature>
<dbReference type="Proteomes" id="UP000256774">
    <property type="component" value="Unassembled WGS sequence"/>
</dbReference>
<feature type="transmembrane region" description="Helical" evidence="1">
    <location>
        <begin position="152"/>
        <end position="171"/>
    </location>
</feature>
<feature type="transmembrane region" description="Helical" evidence="1">
    <location>
        <begin position="384"/>
        <end position="404"/>
    </location>
</feature>
<feature type="transmembrane region" description="Helical" evidence="1">
    <location>
        <begin position="183"/>
        <end position="208"/>
    </location>
</feature>
<evidence type="ECO:0000313" key="2">
    <source>
        <dbReference type="EMBL" id="REH40317.1"/>
    </source>
</evidence>
<dbReference type="EMBL" id="QUNR01000001">
    <property type="protein sequence ID" value="REH40317.1"/>
    <property type="molecule type" value="Genomic_DNA"/>
</dbReference>
<keyword evidence="3" id="KW-1185">Reference proteome</keyword>
<comment type="caution">
    <text evidence="2">The sequence shown here is derived from an EMBL/GenBank/DDBJ whole genome shotgun (WGS) entry which is preliminary data.</text>
</comment>
<feature type="transmembrane region" description="Helical" evidence="1">
    <location>
        <begin position="351"/>
        <end position="372"/>
    </location>
</feature>
<dbReference type="RefSeq" id="WP_116207363.1">
    <property type="nucleotide sequence ID" value="NZ_QUNR01000001.1"/>
</dbReference>
<feature type="transmembrane region" description="Helical" evidence="1">
    <location>
        <begin position="228"/>
        <end position="246"/>
    </location>
</feature>
<dbReference type="OrthoDB" id="7053422at2"/>
<feature type="transmembrane region" description="Helical" evidence="1">
    <location>
        <begin position="12"/>
        <end position="34"/>
    </location>
</feature>
<name>A0A3E0H9F6_9GAMM</name>
<organism evidence="2 3">
    <name type="scientific">Paraperlucidibaca baekdonensis</name>
    <dbReference type="NCBI Taxonomy" id="748120"/>
    <lineage>
        <taxon>Bacteria</taxon>
        <taxon>Pseudomonadati</taxon>
        <taxon>Pseudomonadota</taxon>
        <taxon>Gammaproteobacteria</taxon>
        <taxon>Moraxellales</taxon>
        <taxon>Moraxellaceae</taxon>
        <taxon>Paraperlucidibaca</taxon>
    </lineage>
</organism>
<feature type="transmembrane region" description="Helical" evidence="1">
    <location>
        <begin position="103"/>
        <end position="122"/>
    </location>
</feature>